<dbReference type="AlphaFoldDB" id="K1SWY1"/>
<dbReference type="EMBL" id="AJWY01011796">
    <property type="protein sequence ID" value="EKC51746.1"/>
    <property type="molecule type" value="Genomic_DNA"/>
</dbReference>
<feature type="region of interest" description="Disordered" evidence="1">
    <location>
        <begin position="1"/>
        <end position="26"/>
    </location>
</feature>
<comment type="caution">
    <text evidence="2">The sequence shown here is derived from an EMBL/GenBank/DDBJ whole genome shotgun (WGS) entry which is preliminary data.</text>
</comment>
<evidence type="ECO:0000256" key="1">
    <source>
        <dbReference type="SAM" id="MobiDB-lite"/>
    </source>
</evidence>
<organism evidence="2">
    <name type="scientific">human gut metagenome</name>
    <dbReference type="NCBI Taxonomy" id="408170"/>
    <lineage>
        <taxon>unclassified sequences</taxon>
        <taxon>metagenomes</taxon>
        <taxon>organismal metagenomes</taxon>
    </lineage>
</organism>
<gene>
    <name evidence="2" type="ORF">LEA_17243</name>
</gene>
<sequence>MTEHPEYGWMVTAPSMSPEHGPSGED</sequence>
<accession>K1SWY1</accession>
<feature type="non-terminal residue" evidence="2">
    <location>
        <position position="26"/>
    </location>
</feature>
<protein>
    <submittedName>
        <fullName evidence="2">Uncharacterized protein</fullName>
    </submittedName>
</protein>
<reference evidence="2" key="1">
    <citation type="journal article" date="2013" name="Environ. Microbiol.">
        <title>Microbiota from the distal guts of lean and obese adolescents exhibit partial functional redundancy besides clear differences in community structure.</title>
        <authorList>
            <person name="Ferrer M."/>
            <person name="Ruiz A."/>
            <person name="Lanza F."/>
            <person name="Haange S.B."/>
            <person name="Oberbach A."/>
            <person name="Till H."/>
            <person name="Bargiela R."/>
            <person name="Campoy C."/>
            <person name="Segura M.T."/>
            <person name="Richter M."/>
            <person name="von Bergen M."/>
            <person name="Seifert J."/>
            <person name="Suarez A."/>
        </authorList>
    </citation>
    <scope>NUCLEOTIDE SEQUENCE</scope>
</reference>
<name>K1SWY1_9ZZZZ</name>
<evidence type="ECO:0000313" key="2">
    <source>
        <dbReference type="EMBL" id="EKC51746.1"/>
    </source>
</evidence>
<proteinExistence type="predicted"/>